<keyword evidence="2" id="KW-1185">Reference proteome</keyword>
<name>A0A2G1UKV0_9GAMM</name>
<dbReference type="EMBL" id="NTFH01000007">
    <property type="protein sequence ID" value="PHQ15131.1"/>
    <property type="molecule type" value="Genomic_DNA"/>
</dbReference>
<dbReference type="RefSeq" id="WP_099614257.1">
    <property type="nucleotide sequence ID" value="NZ_KZ319370.1"/>
</dbReference>
<sequence>MDRFALQEHRWYAAEIIGEEFGAEIRSYSPIRVEGITLKGGRKFELQFYHANYPEGVRDKVYELQTLERSKNFILARSSSHHPVRWFLIYPITLEWLSAHFGVAAGEGLEVETWLERNA</sequence>
<organism evidence="1 2">
    <name type="scientific">Marinobacter profundi</name>
    <dbReference type="NCBI Taxonomy" id="2666256"/>
    <lineage>
        <taxon>Bacteria</taxon>
        <taxon>Pseudomonadati</taxon>
        <taxon>Pseudomonadota</taxon>
        <taxon>Gammaproteobacteria</taxon>
        <taxon>Pseudomonadales</taxon>
        <taxon>Marinobacteraceae</taxon>
        <taxon>Marinobacter</taxon>
    </lineage>
</organism>
<reference evidence="1 2" key="1">
    <citation type="submission" date="2017-09" db="EMBL/GenBank/DDBJ databases">
        <title>The draft genome sequences of Marinobacter sp. PWS21.</title>
        <authorList>
            <person name="Cao J."/>
        </authorList>
    </citation>
    <scope>NUCLEOTIDE SEQUENCE [LARGE SCALE GENOMIC DNA]</scope>
    <source>
        <strain evidence="1 2">PWS21</strain>
    </source>
</reference>
<protein>
    <submittedName>
        <fullName evidence="1">Uncharacterized protein</fullName>
    </submittedName>
</protein>
<dbReference type="Proteomes" id="UP000231409">
    <property type="component" value="Unassembled WGS sequence"/>
</dbReference>
<evidence type="ECO:0000313" key="1">
    <source>
        <dbReference type="EMBL" id="PHQ15131.1"/>
    </source>
</evidence>
<gene>
    <name evidence="1" type="ORF">CLH61_08275</name>
</gene>
<dbReference type="AlphaFoldDB" id="A0A2G1UKV0"/>
<comment type="caution">
    <text evidence="1">The sequence shown here is derived from an EMBL/GenBank/DDBJ whole genome shotgun (WGS) entry which is preliminary data.</text>
</comment>
<proteinExistence type="predicted"/>
<accession>A0A2G1UKV0</accession>
<evidence type="ECO:0000313" key="2">
    <source>
        <dbReference type="Proteomes" id="UP000231409"/>
    </source>
</evidence>